<dbReference type="InterPro" id="IPR011006">
    <property type="entry name" value="CheY-like_superfamily"/>
</dbReference>
<evidence type="ECO:0000313" key="4">
    <source>
        <dbReference type="Proteomes" id="UP000753908"/>
    </source>
</evidence>
<dbReference type="Proteomes" id="UP000753908">
    <property type="component" value="Unassembled WGS sequence"/>
</dbReference>
<feature type="domain" description="Response regulatory" evidence="2">
    <location>
        <begin position="2"/>
        <end position="130"/>
    </location>
</feature>
<evidence type="ECO:0000313" key="3">
    <source>
        <dbReference type="EMBL" id="MBW4543210.1"/>
    </source>
</evidence>
<dbReference type="SUPFAM" id="SSF52172">
    <property type="entry name" value="CheY-like"/>
    <property type="match status" value="1"/>
</dbReference>
<keyword evidence="1" id="KW-0597">Phosphoprotein</keyword>
<sequence>MTILLAEDTPDDQISIKQALGESRLRYKLYIVKDGEELLDYLQRRRQYSELVSAPHPNLILLDLYLPKINGIEALQIIKANPKLRRIPIVMLTSSSSEEDIRRSYELGASSYLTKPSTFELLVEAMNTLAEYWFDIVELPPANTHE</sequence>
<dbReference type="PANTHER" id="PTHR44520:SF2">
    <property type="entry name" value="RESPONSE REGULATOR RCP1"/>
    <property type="match status" value="1"/>
</dbReference>
<evidence type="ECO:0000259" key="2">
    <source>
        <dbReference type="PROSITE" id="PS50110"/>
    </source>
</evidence>
<dbReference type="GO" id="GO:0000160">
    <property type="term" value="P:phosphorelay signal transduction system"/>
    <property type="evidence" value="ECO:0007669"/>
    <property type="project" value="InterPro"/>
</dbReference>
<reference evidence="3" key="2">
    <citation type="journal article" date="2022" name="Microbiol. Resour. Announc.">
        <title>Metagenome Sequencing to Explore Phylogenomics of Terrestrial Cyanobacteria.</title>
        <authorList>
            <person name="Ward R.D."/>
            <person name="Stajich J.E."/>
            <person name="Johansen J.R."/>
            <person name="Huntemann M."/>
            <person name="Clum A."/>
            <person name="Foster B."/>
            <person name="Foster B."/>
            <person name="Roux S."/>
            <person name="Palaniappan K."/>
            <person name="Varghese N."/>
            <person name="Mukherjee S."/>
            <person name="Reddy T.B.K."/>
            <person name="Daum C."/>
            <person name="Copeland A."/>
            <person name="Chen I.A."/>
            <person name="Ivanova N.N."/>
            <person name="Kyrpides N.C."/>
            <person name="Shapiro N."/>
            <person name="Eloe-Fadrosh E.A."/>
            <person name="Pietrasiak N."/>
        </authorList>
    </citation>
    <scope>NUCLEOTIDE SEQUENCE</scope>
    <source>
        <strain evidence="3">CPER-KK1</strain>
    </source>
</reference>
<accession>A0A951U7Z3</accession>
<dbReference type="AlphaFoldDB" id="A0A951U7Z3"/>
<protein>
    <submittedName>
        <fullName evidence="3">Response regulator</fullName>
    </submittedName>
</protein>
<dbReference type="InterPro" id="IPR052893">
    <property type="entry name" value="TCS_response_regulator"/>
</dbReference>
<evidence type="ECO:0000256" key="1">
    <source>
        <dbReference type="PROSITE-ProRule" id="PRU00169"/>
    </source>
</evidence>
<dbReference type="CDD" id="cd17557">
    <property type="entry name" value="REC_Rcp-like"/>
    <property type="match status" value="1"/>
</dbReference>
<proteinExistence type="predicted"/>
<dbReference type="PROSITE" id="PS50110">
    <property type="entry name" value="RESPONSE_REGULATORY"/>
    <property type="match status" value="1"/>
</dbReference>
<organism evidence="3 4">
    <name type="scientific">Symplocastrum torsivum CPER-KK1</name>
    <dbReference type="NCBI Taxonomy" id="450513"/>
    <lineage>
        <taxon>Bacteria</taxon>
        <taxon>Bacillati</taxon>
        <taxon>Cyanobacteriota</taxon>
        <taxon>Cyanophyceae</taxon>
        <taxon>Oscillatoriophycideae</taxon>
        <taxon>Oscillatoriales</taxon>
        <taxon>Microcoleaceae</taxon>
        <taxon>Symplocastrum</taxon>
    </lineage>
</organism>
<dbReference type="PANTHER" id="PTHR44520">
    <property type="entry name" value="RESPONSE REGULATOR RCP1-RELATED"/>
    <property type="match status" value="1"/>
</dbReference>
<reference evidence="3" key="1">
    <citation type="submission" date="2021-05" db="EMBL/GenBank/DDBJ databases">
        <authorList>
            <person name="Pietrasiak N."/>
            <person name="Ward R."/>
            <person name="Stajich J.E."/>
            <person name="Kurbessoian T."/>
        </authorList>
    </citation>
    <scope>NUCLEOTIDE SEQUENCE</scope>
    <source>
        <strain evidence="3">CPER-KK1</strain>
    </source>
</reference>
<gene>
    <name evidence="3" type="ORF">KME25_01995</name>
</gene>
<dbReference type="Pfam" id="PF00072">
    <property type="entry name" value="Response_reg"/>
    <property type="match status" value="1"/>
</dbReference>
<dbReference type="Gene3D" id="3.40.50.2300">
    <property type="match status" value="1"/>
</dbReference>
<dbReference type="SMART" id="SM00448">
    <property type="entry name" value="REC"/>
    <property type="match status" value="1"/>
</dbReference>
<comment type="caution">
    <text evidence="3">The sequence shown here is derived from an EMBL/GenBank/DDBJ whole genome shotgun (WGS) entry which is preliminary data.</text>
</comment>
<name>A0A951U7Z3_9CYAN</name>
<dbReference type="EMBL" id="JAHHIF010000002">
    <property type="protein sequence ID" value="MBW4543210.1"/>
    <property type="molecule type" value="Genomic_DNA"/>
</dbReference>
<feature type="modified residue" description="4-aspartylphosphate" evidence="1">
    <location>
        <position position="63"/>
    </location>
</feature>
<dbReference type="InterPro" id="IPR001789">
    <property type="entry name" value="Sig_transdc_resp-reg_receiver"/>
</dbReference>